<dbReference type="AlphaFoldDB" id="A0A3R6MIJ4"/>
<organism evidence="3 4">
    <name type="scientific">Leyella stercorea</name>
    <dbReference type="NCBI Taxonomy" id="363265"/>
    <lineage>
        <taxon>Bacteria</taxon>
        <taxon>Pseudomonadati</taxon>
        <taxon>Bacteroidota</taxon>
        <taxon>Bacteroidia</taxon>
        <taxon>Bacteroidales</taxon>
        <taxon>Prevotellaceae</taxon>
        <taxon>Leyella</taxon>
    </lineage>
</organism>
<keyword evidence="2" id="KW-0812">Transmembrane</keyword>
<gene>
    <name evidence="3" type="ORF">DW060_10735</name>
</gene>
<evidence type="ECO:0000313" key="3">
    <source>
        <dbReference type="EMBL" id="RHK48377.1"/>
    </source>
</evidence>
<evidence type="ECO:0000313" key="4">
    <source>
        <dbReference type="Proteomes" id="UP000286598"/>
    </source>
</evidence>
<dbReference type="Proteomes" id="UP000286598">
    <property type="component" value="Unassembled WGS sequence"/>
</dbReference>
<comment type="caution">
    <text evidence="3">The sequence shown here is derived from an EMBL/GenBank/DDBJ whole genome shotgun (WGS) entry which is preliminary data.</text>
</comment>
<keyword evidence="2" id="KW-1133">Transmembrane helix</keyword>
<keyword evidence="1" id="KW-0175">Coiled coil</keyword>
<keyword evidence="4" id="KW-1185">Reference proteome</keyword>
<evidence type="ECO:0008006" key="5">
    <source>
        <dbReference type="Google" id="ProtNLM"/>
    </source>
</evidence>
<evidence type="ECO:0000256" key="2">
    <source>
        <dbReference type="SAM" id="Phobius"/>
    </source>
</evidence>
<feature type="transmembrane region" description="Helical" evidence="2">
    <location>
        <begin position="6"/>
        <end position="29"/>
    </location>
</feature>
<sequence>MGFFDGAGVGLLSALGGAVGSFAGGAMDYKYQKKLMARQNRYNQENAAIAYGRQRELTEDQAYLSQLGKLKAGVNTAFGTDGNVTSSANVDQASPVSVPSPLGMGQQLSTSLRSFLQDSLVNAQRKNVESDTTAKNIDNATRAMENALKIKKLNQDIGVSMLNYARDAFKFAVDKKYYDTQQSAQTDEMVASAKRAEALQKIEEINSEFARAKTQEEYNILTQQFKNLQKAYDLTDAQIVTEKGKPRVQLSEIKKNNASANQSNTAAALNVANTENVEEQTKGVKLNNEYLSKTLTDRVNQQGYETLIKKVESLPKNYRDVVMRSYQWQVMCYKLEHNQQLSEQEIKNLDELLKLDYYDPHKNLDHWLNFTNRFK</sequence>
<reference evidence="3 4" key="1">
    <citation type="submission" date="2018-08" db="EMBL/GenBank/DDBJ databases">
        <title>A genome reference for cultivated species of the human gut microbiota.</title>
        <authorList>
            <person name="Zou Y."/>
            <person name="Xue W."/>
            <person name="Luo G."/>
        </authorList>
    </citation>
    <scope>NUCLEOTIDE SEQUENCE [LARGE SCALE GENOMIC DNA]</scope>
    <source>
        <strain evidence="3 4">AF42-9</strain>
    </source>
</reference>
<dbReference type="EMBL" id="QRNO01000065">
    <property type="protein sequence ID" value="RHK48377.1"/>
    <property type="molecule type" value="Genomic_DNA"/>
</dbReference>
<protein>
    <recommendedName>
        <fullName evidence="5">DNA pilot protein</fullName>
    </recommendedName>
</protein>
<keyword evidence="2" id="KW-0472">Membrane</keyword>
<evidence type="ECO:0000256" key="1">
    <source>
        <dbReference type="SAM" id="Coils"/>
    </source>
</evidence>
<feature type="coiled-coil region" evidence="1">
    <location>
        <begin position="195"/>
        <end position="231"/>
    </location>
</feature>
<accession>A0A3R6MIJ4</accession>
<proteinExistence type="predicted"/>
<name>A0A3R6MIJ4_9BACT</name>